<dbReference type="EMBL" id="CM004390">
    <property type="protein sequence ID" value="OAY51618.1"/>
    <property type="molecule type" value="Genomic_DNA"/>
</dbReference>
<gene>
    <name evidence="2" type="ORF">MANES_04G020800</name>
</gene>
<accession>A0A2C9VYY9</accession>
<evidence type="ECO:0000313" key="2">
    <source>
        <dbReference type="EMBL" id="OAY51618.1"/>
    </source>
</evidence>
<name>A0A2C9VYY9_MANES</name>
<organism evidence="2">
    <name type="scientific">Manihot esculenta</name>
    <name type="common">Cassava</name>
    <name type="synonym">Jatropha manihot</name>
    <dbReference type="NCBI Taxonomy" id="3983"/>
    <lineage>
        <taxon>Eukaryota</taxon>
        <taxon>Viridiplantae</taxon>
        <taxon>Streptophyta</taxon>
        <taxon>Embryophyta</taxon>
        <taxon>Tracheophyta</taxon>
        <taxon>Spermatophyta</taxon>
        <taxon>Magnoliopsida</taxon>
        <taxon>eudicotyledons</taxon>
        <taxon>Gunneridae</taxon>
        <taxon>Pentapetalae</taxon>
        <taxon>rosids</taxon>
        <taxon>fabids</taxon>
        <taxon>Malpighiales</taxon>
        <taxon>Euphorbiaceae</taxon>
        <taxon>Crotonoideae</taxon>
        <taxon>Manihoteae</taxon>
        <taxon>Manihot</taxon>
    </lineage>
</organism>
<sequence>MFDSILALGLDQSRPDHKSESTCEPNQMMESIRLELNLVSF</sequence>
<dbReference type="AlphaFoldDB" id="A0A2C9VYY9"/>
<protein>
    <submittedName>
        <fullName evidence="2">Uncharacterized protein</fullName>
    </submittedName>
</protein>
<feature type="region of interest" description="Disordered" evidence="1">
    <location>
        <begin position="1"/>
        <end position="24"/>
    </location>
</feature>
<proteinExistence type="predicted"/>
<evidence type="ECO:0000256" key="1">
    <source>
        <dbReference type="SAM" id="MobiDB-lite"/>
    </source>
</evidence>
<reference evidence="2" key="1">
    <citation type="submission" date="2016-02" db="EMBL/GenBank/DDBJ databases">
        <title>WGS assembly of Manihot esculenta.</title>
        <authorList>
            <person name="Bredeson J.V."/>
            <person name="Prochnik S.E."/>
            <person name="Lyons J.B."/>
            <person name="Schmutz J."/>
            <person name="Grimwood J."/>
            <person name="Vrebalov J."/>
            <person name="Bart R.S."/>
            <person name="Amuge T."/>
            <person name="Ferguson M.E."/>
            <person name="Green R."/>
            <person name="Putnam N."/>
            <person name="Stites J."/>
            <person name="Rounsley S."/>
            <person name="Rokhsar D.S."/>
        </authorList>
    </citation>
    <scope>NUCLEOTIDE SEQUENCE [LARGE SCALE GENOMIC DNA]</scope>
    <source>
        <tissue evidence="2">Leaf</tissue>
    </source>
</reference>